<accession>A0ABR1M9T2</accession>
<sequence>MIDFYAGVPGLQIANPIPNPGVLLNIVWRVLHMKDETLALAYAYLERSLKAKIPTKTFSGPQIDAHTLALTCLHLAAKMTDFPQPLPKILIVAWRLLRRGAPGPFPPLEQCSSSRLADCPLFCSLRNAIDATETLLLRILAFDIHFDTPVQYDQMYLARALLVAGAKSQDPNEDDSNPTTSDGVELEPPLEKGEENGTEAPLHGGDERGRTLIENLPTHIIQQIRGSSQQIRWLSLQACVLSRRAPRLS</sequence>
<dbReference type="SUPFAM" id="SSF47954">
    <property type="entry name" value="Cyclin-like"/>
    <property type="match status" value="1"/>
</dbReference>
<feature type="domain" description="Cyclin N-terminal" evidence="2">
    <location>
        <begin position="26"/>
        <end position="86"/>
    </location>
</feature>
<dbReference type="EMBL" id="JBBPEH010000001">
    <property type="protein sequence ID" value="KAK7544220.1"/>
    <property type="molecule type" value="Genomic_DNA"/>
</dbReference>
<dbReference type="GeneID" id="92037175"/>
<keyword evidence="4" id="KW-1185">Reference proteome</keyword>
<dbReference type="Gene3D" id="1.10.472.10">
    <property type="entry name" value="Cyclin-like"/>
    <property type="match status" value="1"/>
</dbReference>
<dbReference type="InterPro" id="IPR036915">
    <property type="entry name" value="Cyclin-like_sf"/>
</dbReference>
<reference evidence="3 4" key="1">
    <citation type="submission" date="2024-04" db="EMBL/GenBank/DDBJ databases">
        <title>Phyllosticta paracitricarpa is synonymous to the EU quarantine fungus P. citricarpa based on phylogenomic analyses.</title>
        <authorList>
            <consortium name="Lawrence Berkeley National Laboratory"/>
            <person name="Van ingen-buijs V.A."/>
            <person name="Van westerhoven A.C."/>
            <person name="Haridas S."/>
            <person name="Skiadas P."/>
            <person name="Martin F."/>
            <person name="Groenewald J.Z."/>
            <person name="Crous P.W."/>
            <person name="Seidl M.F."/>
        </authorList>
    </citation>
    <scope>NUCLEOTIDE SEQUENCE [LARGE SCALE GENOMIC DNA]</scope>
    <source>
        <strain evidence="3 4">CPC 17464</strain>
    </source>
</reference>
<gene>
    <name evidence="3" type="ORF">J3D65DRAFT_9499</name>
</gene>
<protein>
    <recommendedName>
        <fullName evidence="2">Cyclin N-terminal domain-containing protein</fullName>
    </recommendedName>
</protein>
<comment type="caution">
    <text evidence="3">The sequence shown here is derived from an EMBL/GenBank/DDBJ whole genome shotgun (WGS) entry which is preliminary data.</text>
</comment>
<organism evidence="3 4">
    <name type="scientific">Phyllosticta citribraziliensis</name>
    <dbReference type="NCBI Taxonomy" id="989973"/>
    <lineage>
        <taxon>Eukaryota</taxon>
        <taxon>Fungi</taxon>
        <taxon>Dikarya</taxon>
        <taxon>Ascomycota</taxon>
        <taxon>Pezizomycotina</taxon>
        <taxon>Dothideomycetes</taxon>
        <taxon>Dothideomycetes incertae sedis</taxon>
        <taxon>Botryosphaeriales</taxon>
        <taxon>Phyllostictaceae</taxon>
        <taxon>Phyllosticta</taxon>
    </lineage>
</organism>
<dbReference type="RefSeq" id="XP_066659455.1">
    <property type="nucleotide sequence ID" value="XM_066804269.1"/>
</dbReference>
<name>A0ABR1M9T2_9PEZI</name>
<dbReference type="InterPro" id="IPR006671">
    <property type="entry name" value="Cyclin_N"/>
</dbReference>
<evidence type="ECO:0000259" key="2">
    <source>
        <dbReference type="Pfam" id="PF00134"/>
    </source>
</evidence>
<proteinExistence type="predicted"/>
<dbReference type="Pfam" id="PF00134">
    <property type="entry name" value="Cyclin_N"/>
    <property type="match status" value="1"/>
</dbReference>
<feature type="region of interest" description="Disordered" evidence="1">
    <location>
        <begin position="167"/>
        <end position="209"/>
    </location>
</feature>
<evidence type="ECO:0000313" key="4">
    <source>
        <dbReference type="Proteomes" id="UP001360953"/>
    </source>
</evidence>
<evidence type="ECO:0000256" key="1">
    <source>
        <dbReference type="SAM" id="MobiDB-lite"/>
    </source>
</evidence>
<evidence type="ECO:0000313" key="3">
    <source>
        <dbReference type="EMBL" id="KAK7544220.1"/>
    </source>
</evidence>
<dbReference type="Proteomes" id="UP001360953">
    <property type="component" value="Unassembled WGS sequence"/>
</dbReference>